<keyword evidence="7" id="KW-0143">Chaperone</keyword>
<dbReference type="InterPro" id="IPR023058">
    <property type="entry name" value="PPIase_PpiC_CS"/>
</dbReference>
<name>A0A4D6YMC1_9GAMM</name>
<evidence type="ECO:0000256" key="8">
    <source>
        <dbReference type="ARBA" id="ARBA00038408"/>
    </source>
</evidence>
<dbReference type="InterPro" id="IPR046357">
    <property type="entry name" value="PPIase_dom_sf"/>
</dbReference>
<reference evidence="14 15" key="2">
    <citation type="submission" date="2019-05" db="EMBL/GenBank/DDBJ databases">
        <title>Genome evolution of the obligate endosymbiont Buchnera aphidicola.</title>
        <authorList>
            <person name="Moran N.A."/>
        </authorList>
    </citation>
    <scope>NUCLEOTIDE SEQUENCE [LARGE SCALE GENOMIC DNA]</scope>
    <source>
        <strain evidence="14 15">Tca</strain>
    </source>
</reference>
<dbReference type="InterPro" id="IPR052029">
    <property type="entry name" value="PpiD_chaperone"/>
</dbReference>
<evidence type="ECO:0000256" key="10">
    <source>
        <dbReference type="ARBA" id="ARBA00042775"/>
    </source>
</evidence>
<keyword evidence="2" id="KW-1003">Cell membrane</keyword>
<evidence type="ECO:0000256" key="6">
    <source>
        <dbReference type="ARBA" id="ARBA00023136"/>
    </source>
</evidence>
<dbReference type="Gene3D" id="3.10.50.40">
    <property type="match status" value="1"/>
</dbReference>
<comment type="subcellular location">
    <subcellularLocation>
        <location evidence="1">Cell inner membrane</location>
        <topology evidence="1">Single-pass type II membrane protein</topology>
        <orientation evidence="1">Periplasmic side</orientation>
    </subcellularLocation>
</comment>
<keyword evidence="5 12" id="KW-1133">Transmembrane helix</keyword>
<dbReference type="Pfam" id="PF00639">
    <property type="entry name" value="Rotamase"/>
    <property type="match status" value="1"/>
</dbReference>
<protein>
    <recommendedName>
        <fullName evidence="9">Periplasmic chaperone PpiD</fullName>
    </recommendedName>
    <alternativeName>
        <fullName evidence="10">Periplasmic folding chaperone</fullName>
    </alternativeName>
</protein>
<dbReference type="SUPFAM" id="SSF109998">
    <property type="entry name" value="Triger factor/SurA peptide-binding domain-like"/>
    <property type="match status" value="1"/>
</dbReference>
<evidence type="ECO:0000256" key="3">
    <source>
        <dbReference type="ARBA" id="ARBA00022519"/>
    </source>
</evidence>
<dbReference type="PANTHER" id="PTHR47529:SF1">
    <property type="entry name" value="PERIPLASMIC CHAPERONE PPID"/>
    <property type="match status" value="1"/>
</dbReference>
<keyword evidence="6 12" id="KW-0472">Membrane</keyword>
<dbReference type="Proteomes" id="UP000298782">
    <property type="component" value="Chromosome"/>
</dbReference>
<organism evidence="14 15">
    <name type="scientific">Buchnera aphidicola</name>
    <name type="common">Thelaxes californica</name>
    <dbReference type="NCBI Taxonomy" id="1315998"/>
    <lineage>
        <taxon>Bacteria</taxon>
        <taxon>Pseudomonadati</taxon>
        <taxon>Pseudomonadota</taxon>
        <taxon>Gammaproteobacteria</taxon>
        <taxon>Enterobacterales</taxon>
        <taxon>Erwiniaceae</taxon>
        <taxon>Buchnera</taxon>
    </lineage>
</organism>
<gene>
    <name evidence="14" type="ORF">D9V80_01860</name>
</gene>
<feature type="transmembrane region" description="Helical" evidence="12">
    <location>
        <begin position="20"/>
        <end position="38"/>
    </location>
</feature>
<dbReference type="GO" id="GO:0003755">
    <property type="term" value="F:peptidyl-prolyl cis-trans isomerase activity"/>
    <property type="evidence" value="ECO:0007669"/>
    <property type="project" value="UniProtKB-KW"/>
</dbReference>
<evidence type="ECO:0000256" key="2">
    <source>
        <dbReference type="ARBA" id="ARBA00022475"/>
    </source>
</evidence>
<evidence type="ECO:0000256" key="1">
    <source>
        <dbReference type="ARBA" id="ARBA00004382"/>
    </source>
</evidence>
<dbReference type="GO" id="GO:0005886">
    <property type="term" value="C:plasma membrane"/>
    <property type="evidence" value="ECO:0007669"/>
    <property type="project" value="UniProtKB-SubCell"/>
</dbReference>
<comment type="similarity">
    <text evidence="8">Belongs to the PpiD chaperone family.</text>
</comment>
<dbReference type="PROSITE" id="PS50198">
    <property type="entry name" value="PPIC_PPIASE_2"/>
    <property type="match status" value="1"/>
</dbReference>
<proteinExistence type="inferred from homology"/>
<evidence type="ECO:0000256" key="12">
    <source>
        <dbReference type="SAM" id="Phobius"/>
    </source>
</evidence>
<feature type="domain" description="PpiC" evidence="13">
    <location>
        <begin position="272"/>
        <end position="361"/>
    </location>
</feature>
<reference evidence="14 15" key="1">
    <citation type="submission" date="2018-12" db="EMBL/GenBank/DDBJ databases">
        <authorList>
            <person name="Chong R.A."/>
        </authorList>
    </citation>
    <scope>NUCLEOTIDE SEQUENCE [LARGE SCALE GENOMIC DNA]</scope>
    <source>
        <strain evidence="14 15">Tca</strain>
    </source>
</reference>
<dbReference type="InterPro" id="IPR027304">
    <property type="entry name" value="Trigger_fact/SurA_dom_sf"/>
</dbReference>
<evidence type="ECO:0000259" key="13">
    <source>
        <dbReference type="PROSITE" id="PS50198"/>
    </source>
</evidence>
<keyword evidence="4 12" id="KW-0812">Transmembrane</keyword>
<keyword evidence="11" id="KW-0697">Rotamase</keyword>
<dbReference type="AlphaFoldDB" id="A0A4D6YMC1"/>
<evidence type="ECO:0000256" key="4">
    <source>
        <dbReference type="ARBA" id="ARBA00022692"/>
    </source>
</evidence>
<evidence type="ECO:0000256" key="7">
    <source>
        <dbReference type="ARBA" id="ARBA00023186"/>
    </source>
</evidence>
<dbReference type="OrthoDB" id="9812372at2"/>
<evidence type="ECO:0000256" key="11">
    <source>
        <dbReference type="PROSITE-ProRule" id="PRU00278"/>
    </source>
</evidence>
<dbReference type="PANTHER" id="PTHR47529">
    <property type="entry name" value="PEPTIDYL-PROLYL CIS-TRANS ISOMERASE D"/>
    <property type="match status" value="1"/>
</dbReference>
<evidence type="ECO:0000313" key="14">
    <source>
        <dbReference type="EMBL" id="QCI26888.1"/>
    </source>
</evidence>
<dbReference type="EMBL" id="CP034852">
    <property type="protein sequence ID" value="QCI26888.1"/>
    <property type="molecule type" value="Genomic_DNA"/>
</dbReference>
<accession>A0A4D6YMC1</accession>
<dbReference type="Gene3D" id="1.10.4030.10">
    <property type="entry name" value="Porin chaperone SurA, peptide-binding domain"/>
    <property type="match status" value="1"/>
</dbReference>
<keyword evidence="15" id="KW-1185">Reference proteome</keyword>
<evidence type="ECO:0000256" key="9">
    <source>
        <dbReference type="ARBA" id="ARBA00040743"/>
    </source>
</evidence>
<evidence type="ECO:0000313" key="15">
    <source>
        <dbReference type="Proteomes" id="UP000298782"/>
    </source>
</evidence>
<evidence type="ECO:0000256" key="5">
    <source>
        <dbReference type="ARBA" id="ARBA00022989"/>
    </source>
</evidence>
<dbReference type="Pfam" id="PF13624">
    <property type="entry name" value="SurA_N_3"/>
    <property type="match status" value="1"/>
</dbReference>
<keyword evidence="3" id="KW-0997">Cell inner membrane</keyword>
<dbReference type="PROSITE" id="PS01096">
    <property type="entry name" value="PPIC_PPIASE_1"/>
    <property type="match status" value="1"/>
</dbReference>
<dbReference type="InterPro" id="IPR000297">
    <property type="entry name" value="PPIase_PpiC"/>
</dbReference>
<dbReference type="SUPFAM" id="SSF54534">
    <property type="entry name" value="FKBP-like"/>
    <property type="match status" value="1"/>
</dbReference>
<sequence length="620" mass="73700">MESKNMNLKKNIFKNTVIKFLLITIIISIIFSGIHNYVKYIFHNYIARVNGIKVTDLSVQKLYHLQNSQADSIKKIYTKNSISNNIHYVHQIYQQIISQIINELLLNNLLRKYSFQIEEKQIIENIQSNPNFQTNEQFNQKKFKIFLKKYHIPFKEYKNFLKQQILHEKFLTTLFESNFILPYEVNNAIDAHFQNRVIQTADIDIKPFLHNTKIPQTQINDYYYNNCQGLSFPEKYKINFFQINKKNITVKNYSDQEILTWYKKYTSDRLAPEQKNFSVIQVNDKKIAKNILKRLKNGENFSNLAKKYSVDTISASQGGNLGWFITDTFPDTIQIANLQKKHEISDIIQSKLSFYIFQLNDIFQSEKNDENKNFGLIKKKFYEYQQNKQFNKIKKQIQKILKNTKYNLQKTAKKIQVPIVTSNWINKNTNTNDFYIKNIIHKIKSNTVHYNQNYNYNNASIINKDDQIFVFSLKNIYPKMQKTLKEVQKEIIQILEKKYAIEKATEKAKNIVKQLQKNDNKNLNTLIHFSQKKIVTPLDKDELTNIVFQLPHPNNNKIVYSIAKNKQGKVTIIILHKIFTPVITPQEKFKIYENLLFNNTTKMFTLLFKNLYKSDYIEYK</sequence>
<keyword evidence="11" id="KW-0413">Isomerase</keyword>